<reference evidence="1" key="1">
    <citation type="journal article" date="2014" name="Front. Microbiol.">
        <title>High frequency of phylogenetically diverse reductive dehalogenase-homologous genes in deep subseafloor sedimentary metagenomes.</title>
        <authorList>
            <person name="Kawai M."/>
            <person name="Futagami T."/>
            <person name="Toyoda A."/>
            <person name="Takaki Y."/>
            <person name="Nishi S."/>
            <person name="Hori S."/>
            <person name="Arai W."/>
            <person name="Tsubouchi T."/>
            <person name="Morono Y."/>
            <person name="Uchiyama I."/>
            <person name="Ito T."/>
            <person name="Fujiyama A."/>
            <person name="Inagaki F."/>
            <person name="Takami H."/>
        </authorList>
    </citation>
    <scope>NUCLEOTIDE SEQUENCE</scope>
    <source>
        <strain evidence="1">Expedition CK06-06</strain>
    </source>
</reference>
<accession>X1EDV3</accession>
<proteinExistence type="predicted"/>
<protein>
    <submittedName>
        <fullName evidence="1">Uncharacterized protein</fullName>
    </submittedName>
</protein>
<dbReference type="AlphaFoldDB" id="X1EDV3"/>
<organism evidence="1">
    <name type="scientific">marine sediment metagenome</name>
    <dbReference type="NCBI Taxonomy" id="412755"/>
    <lineage>
        <taxon>unclassified sequences</taxon>
        <taxon>metagenomes</taxon>
        <taxon>ecological metagenomes</taxon>
    </lineage>
</organism>
<sequence length="48" mass="5655">MNNLNKFHDSIWKYAKTHNNTTLGETTLNLTLEKLHTEIINVMEQLQN</sequence>
<comment type="caution">
    <text evidence="1">The sequence shown here is derived from an EMBL/GenBank/DDBJ whole genome shotgun (WGS) entry which is preliminary data.</text>
</comment>
<evidence type="ECO:0000313" key="1">
    <source>
        <dbReference type="EMBL" id="GAH06853.1"/>
    </source>
</evidence>
<gene>
    <name evidence="1" type="ORF">S01H4_59206</name>
</gene>
<name>X1EDV3_9ZZZZ</name>
<dbReference type="EMBL" id="BART01034690">
    <property type="protein sequence ID" value="GAH06853.1"/>
    <property type="molecule type" value="Genomic_DNA"/>
</dbReference>